<proteinExistence type="predicted"/>
<dbReference type="EMBL" id="KK119585">
    <property type="protein sequence ID" value="KFM76089.1"/>
    <property type="molecule type" value="Genomic_DNA"/>
</dbReference>
<evidence type="ECO:0000256" key="1">
    <source>
        <dbReference type="SAM" id="Phobius"/>
    </source>
</evidence>
<organism evidence="2 3">
    <name type="scientific">Stegodyphus mimosarum</name>
    <name type="common">African social velvet spider</name>
    <dbReference type="NCBI Taxonomy" id="407821"/>
    <lineage>
        <taxon>Eukaryota</taxon>
        <taxon>Metazoa</taxon>
        <taxon>Ecdysozoa</taxon>
        <taxon>Arthropoda</taxon>
        <taxon>Chelicerata</taxon>
        <taxon>Arachnida</taxon>
        <taxon>Araneae</taxon>
        <taxon>Araneomorphae</taxon>
        <taxon>Entelegynae</taxon>
        <taxon>Eresoidea</taxon>
        <taxon>Eresidae</taxon>
        <taxon>Stegodyphus</taxon>
    </lineage>
</organism>
<keyword evidence="1" id="KW-0812">Transmembrane</keyword>
<keyword evidence="3" id="KW-1185">Reference proteome</keyword>
<gene>
    <name evidence="2" type="ORF">X975_14511</name>
</gene>
<feature type="transmembrane region" description="Helical" evidence="1">
    <location>
        <begin position="76"/>
        <end position="95"/>
    </location>
</feature>
<dbReference type="Proteomes" id="UP000054359">
    <property type="component" value="Unassembled WGS sequence"/>
</dbReference>
<evidence type="ECO:0000313" key="2">
    <source>
        <dbReference type="EMBL" id="KFM76089.1"/>
    </source>
</evidence>
<evidence type="ECO:0000313" key="3">
    <source>
        <dbReference type="Proteomes" id="UP000054359"/>
    </source>
</evidence>
<name>A0A087UFF0_STEMI</name>
<reference evidence="2 3" key="1">
    <citation type="submission" date="2013-11" db="EMBL/GenBank/DDBJ databases">
        <title>Genome sequencing of Stegodyphus mimosarum.</title>
        <authorList>
            <person name="Bechsgaard J."/>
        </authorList>
    </citation>
    <scope>NUCLEOTIDE SEQUENCE [LARGE SCALE GENOMIC DNA]</scope>
</reference>
<keyword evidence="1" id="KW-0472">Membrane</keyword>
<feature type="non-terminal residue" evidence="2">
    <location>
        <position position="105"/>
    </location>
</feature>
<accession>A0A087UFF0</accession>
<protein>
    <submittedName>
        <fullName evidence="2">Uncharacterized protein</fullName>
    </submittedName>
</protein>
<dbReference type="AlphaFoldDB" id="A0A087UFF0"/>
<sequence length="105" mass="12325">MDVCACGMEAFETCPAISTLKSLLRGKDRYKIHIFFQDFLGSVTSNQIIYNRIWVYIECGFIFKFISFLIQHFSFIYLWHSHVLTFYIVMAATGFDNHMPYISSK</sequence>
<keyword evidence="1" id="KW-1133">Transmembrane helix</keyword>